<proteinExistence type="predicted"/>
<dbReference type="PANTHER" id="PTHR16305">
    <property type="entry name" value="TESTICULAR SOLUBLE ADENYLYL CYCLASE"/>
    <property type="match status" value="1"/>
</dbReference>
<keyword evidence="2" id="KW-0067">ATP-binding</keyword>
<evidence type="ECO:0000256" key="2">
    <source>
        <dbReference type="ARBA" id="ARBA00022840"/>
    </source>
</evidence>
<dbReference type="PANTHER" id="PTHR16305:SF28">
    <property type="entry name" value="GUANYLATE CYCLASE DOMAIN-CONTAINING PROTEIN"/>
    <property type="match status" value="1"/>
</dbReference>
<dbReference type="InterPro" id="IPR029787">
    <property type="entry name" value="Nucleotide_cyclase"/>
</dbReference>
<feature type="domain" description="Orc1-like AAA ATPase" evidence="3">
    <location>
        <begin position="383"/>
        <end position="561"/>
    </location>
</feature>
<dbReference type="AlphaFoldDB" id="C6HYR5"/>
<name>C6HYR5_9BACT</name>
<dbReference type="SUPFAM" id="SSF55073">
    <property type="entry name" value="Nucleotide cyclase"/>
    <property type="match status" value="1"/>
</dbReference>
<dbReference type="InterPro" id="IPR027417">
    <property type="entry name" value="P-loop_NTPase"/>
</dbReference>
<sequence length="1214" mass="134282">MGSSLSGPLTFWFLGTPRVCRGTETVWEGRLDRPLALLAYLAATPGRVPRDEITSLLWPEKRLQAARANLSTTLYNIEQRLVSPGFFDKNPHAVGFPPSDLPWESDPVDLRRYLREDPPPGCSRLHPPADCPRCRERIGLQQEMGRRLFLEGCSFSSMERFGEWVTALRSRLSRRQETLERQLSPSHLSIVPSSSARPHREIRQITFLSILLSGGAAFSDPEEVMAFREAFRERVDPVVRALGGEVQTGLGGIFHGVFGFFRSLEDASRRAVLAAREIRNLAHGDPFFRQGEIRLALHTGEGLADLSSGDPDPVGDRIREVDRIVRQAPSGEILATWETVRLVDRFFRVQRWGSLPPGSDGPERALFLVGEELPPSRFPEVVLVGRRAERARMETLLGEVLAGGGLRSLWVTGEAGIGKSALLGEGIRIFQKNAGEGIVRQIFCLSGDRETPYSSVIRFLRSHVGIDEGGSVKDSRYRVERYLLATGQTVGDNVPLLLHLLCGEGPWSEELGVLSPERLRSRIDALIVSILSWRSLHPFLLAVEDLHWMDPATADLLKKAIVALRGSHVYLLLTAREEEVLRKMGLPPPDDVLRLSPLSRAESREMIESLAPGGFSPPTLRAGIDRGGGVPLYLRELVLSGALTREGANIPTSLKELLGSRIDALGESRTLAKVAACLGQSADWSLLSRATERYAALSPGGRVVEGWLDELVTHRILEVDTASSEPEYRFRHALLREWILSSLPGSVRREIHRILALVLREEFSSRVSRQPEILGEHLTRAGLSSEAVALFVSAGDRAAGLGAYGIALDHFGRAVALLESEPSSPEVEARILRLLLAMVRLANVVWGFGSPEAERLGEKARERVRRNPGTPLERRLSHILVGIGSGLYGPTWTLERVGSLQTDGGEEAGLSIWAACVRGTALFWKGDLSRSFSELSRLRQEILTQPQKADPSFESLTESPPVMIHGYLGFVCQLLGQVGASRSFLEEGRRLDEVLRLPRARVFLEVFDIYARCMAHDVPEARALARETLALAEESGLHMWEQILRLVLLRCDPNPELYAESRDLVRAICEMLPGVSPIFLSLHAEMALMGELWDKAIEASRFGREEGIRTGTRVFDPLFYLIEALALRGSGVVRHQTKVWGLLEKARAAAEETGSLWHALRIEVEMAAMGRGNPERLAALLGGISGGDSLPLVVEARRRLEAGVPTGRRRRSRP</sequence>
<evidence type="ECO:0000313" key="5">
    <source>
        <dbReference type="Proteomes" id="UP000009374"/>
    </source>
</evidence>
<protein>
    <submittedName>
        <fullName evidence="4">ATPase-like protein</fullName>
    </submittedName>
</protein>
<keyword evidence="1" id="KW-0547">Nucleotide-binding</keyword>
<evidence type="ECO:0000256" key="1">
    <source>
        <dbReference type="ARBA" id="ARBA00022741"/>
    </source>
</evidence>
<dbReference type="InterPro" id="IPR036388">
    <property type="entry name" value="WH-like_DNA-bd_sf"/>
</dbReference>
<gene>
    <name evidence="4" type="ORF">UBAL3_94240143</name>
</gene>
<organism evidence="4 5">
    <name type="scientific">Leptospirillum ferrodiazotrophum</name>
    <dbReference type="NCBI Taxonomy" id="412449"/>
    <lineage>
        <taxon>Bacteria</taxon>
        <taxon>Pseudomonadati</taxon>
        <taxon>Nitrospirota</taxon>
        <taxon>Nitrospiria</taxon>
        <taxon>Nitrospirales</taxon>
        <taxon>Nitrospiraceae</taxon>
        <taxon>Leptospirillum</taxon>
    </lineage>
</organism>
<evidence type="ECO:0000313" key="4">
    <source>
        <dbReference type="EMBL" id="EES52350.1"/>
    </source>
</evidence>
<dbReference type="Gene3D" id="1.10.10.10">
    <property type="entry name" value="Winged helix-like DNA-binding domain superfamily/Winged helix DNA-binding domain"/>
    <property type="match status" value="1"/>
</dbReference>
<dbReference type="GO" id="GO:0005524">
    <property type="term" value="F:ATP binding"/>
    <property type="evidence" value="ECO:0007669"/>
    <property type="project" value="UniProtKB-KW"/>
</dbReference>
<dbReference type="EMBL" id="GG693878">
    <property type="protein sequence ID" value="EES52350.1"/>
    <property type="molecule type" value="Genomic_DNA"/>
</dbReference>
<dbReference type="GO" id="GO:0004016">
    <property type="term" value="F:adenylate cyclase activity"/>
    <property type="evidence" value="ECO:0007669"/>
    <property type="project" value="TreeGrafter"/>
</dbReference>
<dbReference type="Pfam" id="PF13191">
    <property type="entry name" value="AAA_16"/>
    <property type="match status" value="1"/>
</dbReference>
<accession>C6HYR5</accession>
<evidence type="ECO:0000259" key="3">
    <source>
        <dbReference type="Pfam" id="PF13191"/>
    </source>
</evidence>
<dbReference type="Gene3D" id="3.30.70.1230">
    <property type="entry name" value="Nucleotide cyclase"/>
    <property type="match status" value="1"/>
</dbReference>
<dbReference type="InterPro" id="IPR041664">
    <property type="entry name" value="AAA_16"/>
</dbReference>
<dbReference type="Proteomes" id="UP000009374">
    <property type="component" value="Unassembled WGS sequence"/>
</dbReference>
<dbReference type="SUPFAM" id="SSF52540">
    <property type="entry name" value="P-loop containing nucleoside triphosphate hydrolases"/>
    <property type="match status" value="1"/>
</dbReference>
<dbReference type="GO" id="GO:0005737">
    <property type="term" value="C:cytoplasm"/>
    <property type="evidence" value="ECO:0007669"/>
    <property type="project" value="TreeGrafter"/>
</dbReference>
<keyword evidence="5" id="KW-1185">Reference proteome</keyword>
<reference evidence="4 5" key="1">
    <citation type="journal article" date="2009" name="Appl. Environ. Microbiol.">
        <title>Community genomic and proteomic analyses of chemoautotrophic iron-oxidizing "Leptospirillum rubarum" (Group II) and "Leptospirillum ferrodiazotrophum" (Group III) bacteria in acid mine drainage biofilms.</title>
        <authorList>
            <person name="Goltsman D.S."/>
            <person name="Denef V.J."/>
            <person name="Singer S.W."/>
            <person name="VerBerkmoes N.C."/>
            <person name="Lefsrud M."/>
            <person name="Mueller R.S."/>
            <person name="Dick G.J."/>
            <person name="Sun C.L."/>
            <person name="Wheeler K.E."/>
            <person name="Zemla A."/>
            <person name="Baker B.J."/>
            <person name="Hauser L."/>
            <person name="Land M."/>
            <person name="Shah M.B."/>
            <person name="Thelen M.P."/>
            <person name="Hettich R.L."/>
            <person name="Banfield J.F."/>
        </authorList>
    </citation>
    <scope>NUCLEOTIDE SEQUENCE [LARGE SCALE GENOMIC DNA]</scope>
</reference>